<dbReference type="EC" id="2.7.7.7" evidence="2"/>
<dbReference type="Pfam" id="PF00476">
    <property type="entry name" value="DNA_pol_A"/>
    <property type="match status" value="1"/>
</dbReference>
<dbReference type="SUPFAM" id="SSF56672">
    <property type="entry name" value="DNA/RNA polymerases"/>
    <property type="match status" value="1"/>
</dbReference>
<accession>A0A4S2GS38</accession>
<evidence type="ECO:0000256" key="4">
    <source>
        <dbReference type="ARBA" id="ARBA00022839"/>
    </source>
</evidence>
<evidence type="ECO:0000256" key="2">
    <source>
        <dbReference type="ARBA" id="ARBA00012417"/>
    </source>
</evidence>
<dbReference type="GO" id="GO:0006302">
    <property type="term" value="P:double-strand break repair"/>
    <property type="evidence" value="ECO:0007669"/>
    <property type="project" value="TreeGrafter"/>
</dbReference>
<proteinExistence type="predicted"/>
<feature type="non-terminal residue" evidence="7">
    <location>
        <position position="103"/>
    </location>
</feature>
<keyword evidence="8" id="KW-1185">Reference proteome</keyword>
<feature type="non-terminal residue" evidence="7">
    <location>
        <position position="1"/>
    </location>
</feature>
<comment type="subunit">
    <text evidence="1">Single-chain monomer with multiple functions.</text>
</comment>
<dbReference type="InterPro" id="IPR043502">
    <property type="entry name" value="DNA/RNA_pol_sf"/>
</dbReference>
<dbReference type="Proteomes" id="UP000308054">
    <property type="component" value="Unassembled WGS sequence"/>
</dbReference>
<keyword evidence="3" id="KW-0235">DNA replication</keyword>
<dbReference type="PANTHER" id="PTHR10133:SF27">
    <property type="entry name" value="DNA POLYMERASE NU"/>
    <property type="match status" value="1"/>
</dbReference>
<dbReference type="PANTHER" id="PTHR10133">
    <property type="entry name" value="DNA POLYMERASE I"/>
    <property type="match status" value="1"/>
</dbReference>
<evidence type="ECO:0000259" key="6">
    <source>
        <dbReference type="Pfam" id="PF00476"/>
    </source>
</evidence>
<dbReference type="Gene3D" id="1.20.1060.10">
    <property type="entry name" value="Taq DNA Polymerase, Chain T, domain 4"/>
    <property type="match status" value="1"/>
</dbReference>
<dbReference type="InterPro" id="IPR002298">
    <property type="entry name" value="DNA_polymerase_A"/>
</dbReference>
<keyword evidence="4" id="KW-0378">Hydrolase</keyword>
<dbReference type="InterPro" id="IPR001098">
    <property type="entry name" value="DNA-dir_DNA_pol_A_palm_dom"/>
</dbReference>
<evidence type="ECO:0000256" key="1">
    <source>
        <dbReference type="ARBA" id="ARBA00011541"/>
    </source>
</evidence>
<gene>
    <name evidence="7" type="ORF">E5163_16780</name>
</gene>
<evidence type="ECO:0000256" key="3">
    <source>
        <dbReference type="ARBA" id="ARBA00022705"/>
    </source>
</evidence>
<evidence type="ECO:0000256" key="5">
    <source>
        <dbReference type="ARBA" id="ARBA00049244"/>
    </source>
</evidence>
<dbReference type="GO" id="GO:0006261">
    <property type="term" value="P:DNA-templated DNA replication"/>
    <property type="evidence" value="ECO:0007669"/>
    <property type="project" value="InterPro"/>
</dbReference>
<dbReference type="RefSeq" id="WP_241980972.1">
    <property type="nucleotide sequence ID" value="NZ_SRXW01000068.1"/>
</dbReference>
<organism evidence="7 8">
    <name type="scientific">Marinicauda algicola</name>
    <dbReference type="NCBI Taxonomy" id="2029849"/>
    <lineage>
        <taxon>Bacteria</taxon>
        <taxon>Pseudomonadati</taxon>
        <taxon>Pseudomonadota</taxon>
        <taxon>Alphaproteobacteria</taxon>
        <taxon>Maricaulales</taxon>
        <taxon>Maricaulaceae</taxon>
        <taxon>Marinicauda</taxon>
    </lineage>
</organism>
<dbReference type="GO" id="GO:0004527">
    <property type="term" value="F:exonuclease activity"/>
    <property type="evidence" value="ECO:0007669"/>
    <property type="project" value="UniProtKB-KW"/>
</dbReference>
<evidence type="ECO:0000313" key="7">
    <source>
        <dbReference type="EMBL" id="TGY85746.1"/>
    </source>
</evidence>
<dbReference type="GO" id="GO:0003887">
    <property type="term" value="F:DNA-directed DNA polymerase activity"/>
    <property type="evidence" value="ECO:0007669"/>
    <property type="project" value="UniProtKB-EC"/>
</dbReference>
<comment type="caution">
    <text evidence="7">The sequence shown here is derived from an EMBL/GenBank/DDBJ whole genome shotgun (WGS) entry which is preliminary data.</text>
</comment>
<sequence length="103" mass="11063">GVLAKMELAGIKVDVAQLSRLSSDFAQKMAESEEGAHKLAGTRFNLGSPKQIGEILFGQMELPGGKKTKGGAWSTDASVLEQLAAEGHDLPQALLRWRQFAKL</sequence>
<dbReference type="GO" id="GO:0003677">
    <property type="term" value="F:DNA binding"/>
    <property type="evidence" value="ECO:0007669"/>
    <property type="project" value="InterPro"/>
</dbReference>
<evidence type="ECO:0000313" key="8">
    <source>
        <dbReference type="Proteomes" id="UP000308054"/>
    </source>
</evidence>
<protein>
    <recommendedName>
        <fullName evidence="2">DNA-directed DNA polymerase</fullName>
        <ecNumber evidence="2">2.7.7.7</ecNumber>
    </recommendedName>
</protein>
<dbReference type="EMBL" id="SRXW01000068">
    <property type="protein sequence ID" value="TGY85746.1"/>
    <property type="molecule type" value="Genomic_DNA"/>
</dbReference>
<dbReference type="AlphaFoldDB" id="A0A4S2GS38"/>
<reference evidence="7 8" key="1">
    <citation type="journal article" date="2017" name="Int. J. Syst. Evol. Microbiol.">
        <title>Marinicauda algicola sp. nov., isolated from a marine red alga Rhodosorus marinus.</title>
        <authorList>
            <person name="Jeong S.E."/>
            <person name="Jeon S.H."/>
            <person name="Chun B.H."/>
            <person name="Kim D.W."/>
            <person name="Jeon C.O."/>
        </authorList>
    </citation>
    <scope>NUCLEOTIDE SEQUENCE [LARGE SCALE GENOMIC DNA]</scope>
    <source>
        <strain evidence="7 8">JCM 31718</strain>
    </source>
</reference>
<keyword evidence="4" id="KW-0540">Nuclease</keyword>
<feature type="domain" description="DNA-directed DNA polymerase family A palm" evidence="6">
    <location>
        <begin position="17"/>
        <end position="103"/>
    </location>
</feature>
<keyword evidence="4" id="KW-0269">Exonuclease</keyword>
<comment type="catalytic activity">
    <reaction evidence="5">
        <text>DNA(n) + a 2'-deoxyribonucleoside 5'-triphosphate = DNA(n+1) + diphosphate</text>
        <dbReference type="Rhea" id="RHEA:22508"/>
        <dbReference type="Rhea" id="RHEA-COMP:17339"/>
        <dbReference type="Rhea" id="RHEA-COMP:17340"/>
        <dbReference type="ChEBI" id="CHEBI:33019"/>
        <dbReference type="ChEBI" id="CHEBI:61560"/>
        <dbReference type="ChEBI" id="CHEBI:173112"/>
        <dbReference type="EC" id="2.7.7.7"/>
    </reaction>
</comment>
<name>A0A4S2GS38_9PROT</name>